<protein>
    <submittedName>
        <fullName evidence="8">Aryl-alcohol dehydrogenase</fullName>
        <ecNumber evidence="8">1.1.1.90</ecNumber>
    </submittedName>
</protein>
<reference evidence="8 9" key="1">
    <citation type="submission" date="2017-04" db="EMBL/GenBank/DDBJ databases">
        <title>Bacillus krulwichiae AM31D Genome sequencing and assembly.</title>
        <authorList>
            <person name="Krulwich T.A."/>
            <person name="Anastor L."/>
            <person name="Ehrlich R."/>
            <person name="Ehrlich G.D."/>
            <person name="Janto B."/>
        </authorList>
    </citation>
    <scope>NUCLEOTIDE SEQUENCE [LARGE SCALE GENOMIC DNA]</scope>
    <source>
        <strain evidence="8 9">AM31D</strain>
    </source>
</reference>
<dbReference type="EC" id="1.1.1.90" evidence="8"/>
<name>A0A1X9MMZ0_9BACI</name>
<evidence type="ECO:0000256" key="1">
    <source>
        <dbReference type="ARBA" id="ARBA00001947"/>
    </source>
</evidence>
<dbReference type="PANTHER" id="PTHR43880">
    <property type="entry name" value="ALCOHOL DEHYDROGENASE"/>
    <property type="match status" value="1"/>
</dbReference>
<dbReference type="Proteomes" id="UP000193006">
    <property type="component" value="Chromosome"/>
</dbReference>
<feature type="domain" description="Enoyl reductase (ER)" evidence="7">
    <location>
        <begin position="12"/>
        <end position="363"/>
    </location>
</feature>
<keyword evidence="9" id="KW-1185">Reference proteome</keyword>
<proteinExistence type="inferred from homology"/>
<gene>
    <name evidence="8" type="primary">xylB_4</name>
    <name evidence="8" type="ORF">BkAM31D_23910</name>
</gene>
<dbReference type="PANTHER" id="PTHR43880:SF12">
    <property type="entry name" value="ALCOHOL DEHYDROGENASE CLASS-3"/>
    <property type="match status" value="1"/>
</dbReference>
<dbReference type="InterPro" id="IPR011032">
    <property type="entry name" value="GroES-like_sf"/>
</dbReference>
<dbReference type="SMART" id="SM00829">
    <property type="entry name" value="PKS_ER"/>
    <property type="match status" value="1"/>
</dbReference>
<keyword evidence="3 6" id="KW-0862">Zinc</keyword>
<evidence type="ECO:0000256" key="2">
    <source>
        <dbReference type="ARBA" id="ARBA00022723"/>
    </source>
</evidence>
<evidence type="ECO:0000313" key="8">
    <source>
        <dbReference type="EMBL" id="ARK32652.1"/>
    </source>
</evidence>
<evidence type="ECO:0000256" key="4">
    <source>
        <dbReference type="ARBA" id="ARBA00023002"/>
    </source>
</evidence>
<dbReference type="FunFam" id="3.40.50.720:FF:000003">
    <property type="entry name" value="S-(hydroxymethyl)glutathione dehydrogenase"/>
    <property type="match status" value="1"/>
</dbReference>
<comment type="cofactor">
    <cofactor evidence="1 6">
        <name>Zn(2+)</name>
        <dbReference type="ChEBI" id="CHEBI:29105"/>
    </cofactor>
</comment>
<keyword evidence="4 8" id="KW-0560">Oxidoreductase</keyword>
<keyword evidence="2 6" id="KW-0479">Metal-binding</keyword>
<dbReference type="AlphaFoldDB" id="A0A1X9MMZ0"/>
<dbReference type="Pfam" id="PF00107">
    <property type="entry name" value="ADH_zinc_N"/>
    <property type="match status" value="1"/>
</dbReference>
<dbReference type="KEGG" id="bkw:BkAM31D_23910"/>
<dbReference type="Pfam" id="PF08240">
    <property type="entry name" value="ADH_N"/>
    <property type="match status" value="1"/>
</dbReference>
<dbReference type="GO" id="GO:0046294">
    <property type="term" value="P:formaldehyde catabolic process"/>
    <property type="evidence" value="ECO:0007669"/>
    <property type="project" value="TreeGrafter"/>
</dbReference>
<dbReference type="RefSeq" id="WP_066154637.1">
    <property type="nucleotide sequence ID" value="NZ_CP020814.1"/>
</dbReference>
<dbReference type="SUPFAM" id="SSF50129">
    <property type="entry name" value="GroES-like"/>
    <property type="match status" value="1"/>
</dbReference>
<dbReference type="SUPFAM" id="SSF51735">
    <property type="entry name" value="NAD(P)-binding Rossmann-fold domains"/>
    <property type="match status" value="1"/>
</dbReference>
<dbReference type="STRING" id="199441.BkAM31D_23910"/>
<dbReference type="CDD" id="cd08278">
    <property type="entry name" value="benzyl_alcohol_DH"/>
    <property type="match status" value="1"/>
</dbReference>
<dbReference type="InterPro" id="IPR020843">
    <property type="entry name" value="ER"/>
</dbReference>
<dbReference type="Gene3D" id="3.40.50.720">
    <property type="entry name" value="NAD(P)-binding Rossmann-like Domain"/>
    <property type="match status" value="1"/>
</dbReference>
<dbReference type="InterPro" id="IPR013149">
    <property type="entry name" value="ADH-like_C"/>
</dbReference>
<comment type="similarity">
    <text evidence="6">Belongs to the zinc-containing alcohol dehydrogenase family.</text>
</comment>
<dbReference type="InterPro" id="IPR002328">
    <property type="entry name" value="ADH_Zn_CS"/>
</dbReference>
<evidence type="ECO:0000256" key="5">
    <source>
        <dbReference type="ARBA" id="ARBA00023027"/>
    </source>
</evidence>
<sequence length="366" mass="39078">MKIQAAVTNSKGEDFKIETVTLDEPKAGEVLIRVVSSGICHTDMVAQHQEYPVPLPAVLGHEGSGVVEKVGEGVTTLQPGDHVVMGFAHCGKCNQCLDGHPYVCERFFELNFVGKMEDGTCRHHNHDDQDLSIFFGQSSFGTYTVANERNVVKVDKDVDLNLLGPLGCGIQTGSGAVLNRLKPQAGSSIAVFGAGAVGLSALMAAKAVGCGTIIAIDVHDNRLELAKELGATHTINAKGVNVPDEVKKIVENGVNYAVETAGVPGILRQAVDSLSIRGVVCQIGAPPLGTDEKIDVNDLLLMNKTITGVVEGDSIPRIFIPQLITLYKEGKFPFDKLVKFYDFEDINQAVTDSKNGTTIKPIIKMG</sequence>
<evidence type="ECO:0000259" key="7">
    <source>
        <dbReference type="SMART" id="SM00829"/>
    </source>
</evidence>
<dbReference type="InterPro" id="IPR013154">
    <property type="entry name" value="ADH-like_N"/>
</dbReference>
<dbReference type="GO" id="GO:0008270">
    <property type="term" value="F:zinc ion binding"/>
    <property type="evidence" value="ECO:0007669"/>
    <property type="project" value="InterPro"/>
</dbReference>
<dbReference type="GO" id="GO:0051903">
    <property type="term" value="F:S-(hydroxymethyl)glutathione dehydrogenase [NAD(P)+] activity"/>
    <property type="evidence" value="ECO:0007669"/>
    <property type="project" value="TreeGrafter"/>
</dbReference>
<evidence type="ECO:0000256" key="3">
    <source>
        <dbReference type="ARBA" id="ARBA00022833"/>
    </source>
</evidence>
<dbReference type="GO" id="GO:0018456">
    <property type="term" value="F:aryl-alcohol dehydrogenase (NAD+) activity"/>
    <property type="evidence" value="ECO:0007669"/>
    <property type="project" value="UniProtKB-EC"/>
</dbReference>
<evidence type="ECO:0000313" key="9">
    <source>
        <dbReference type="Proteomes" id="UP000193006"/>
    </source>
</evidence>
<accession>A0A1X9MMZ0</accession>
<evidence type="ECO:0000256" key="6">
    <source>
        <dbReference type="RuleBase" id="RU361277"/>
    </source>
</evidence>
<dbReference type="EMBL" id="CP020814">
    <property type="protein sequence ID" value="ARK32652.1"/>
    <property type="molecule type" value="Genomic_DNA"/>
</dbReference>
<dbReference type="Gene3D" id="3.90.180.10">
    <property type="entry name" value="Medium-chain alcohol dehydrogenases, catalytic domain"/>
    <property type="match status" value="1"/>
</dbReference>
<organism evidence="8 9">
    <name type="scientific">Halalkalibacter krulwichiae</name>
    <dbReference type="NCBI Taxonomy" id="199441"/>
    <lineage>
        <taxon>Bacteria</taxon>
        <taxon>Bacillati</taxon>
        <taxon>Bacillota</taxon>
        <taxon>Bacilli</taxon>
        <taxon>Bacillales</taxon>
        <taxon>Bacillaceae</taxon>
        <taxon>Halalkalibacter</taxon>
    </lineage>
</organism>
<dbReference type="InterPro" id="IPR036291">
    <property type="entry name" value="NAD(P)-bd_dom_sf"/>
</dbReference>
<keyword evidence="5" id="KW-0520">NAD</keyword>
<dbReference type="PROSITE" id="PS00059">
    <property type="entry name" value="ADH_ZINC"/>
    <property type="match status" value="1"/>
</dbReference>
<dbReference type="GO" id="GO:0005829">
    <property type="term" value="C:cytosol"/>
    <property type="evidence" value="ECO:0007669"/>
    <property type="project" value="TreeGrafter"/>
</dbReference>